<evidence type="ECO:0000256" key="1">
    <source>
        <dbReference type="SAM" id="Phobius"/>
    </source>
</evidence>
<sequence>MIKTQVILIGAIGAVLIAGGGYWAKDRYNEHQHTGMEEALVAEATQAADDAVDQRYAECRGDLFRWYDSPAFQFQIVQDGHKDYIIMCKELVEAQDLGTDAEIKDCEHLLSTWNPSANRGTKTSVTEERLRYCENLMGD</sequence>
<gene>
    <name evidence="3" type="ORF">JHX88_17495</name>
    <name evidence="2" type="ORF">SAMN05421772_1304</name>
</gene>
<proteinExistence type="predicted"/>
<evidence type="ECO:0000313" key="5">
    <source>
        <dbReference type="Proteomes" id="UP001215549"/>
    </source>
</evidence>
<keyword evidence="1" id="KW-0472">Membrane</keyword>
<name>A0AA45W8H9_9RHOB</name>
<dbReference type="AlphaFoldDB" id="A0AA45W8H9"/>
<evidence type="ECO:0000313" key="3">
    <source>
        <dbReference type="EMBL" id="WCR02629.1"/>
    </source>
</evidence>
<keyword evidence="1" id="KW-0812">Transmembrane</keyword>
<reference evidence="3 5" key="2">
    <citation type="submission" date="2021-01" db="EMBL/GenBank/DDBJ databases">
        <title>Biogeographic distribution of Paracoccus.</title>
        <authorList>
            <person name="Hollensteiner J."/>
            <person name="Leineberger J."/>
            <person name="Brinkhoff T."/>
            <person name="Daniel R."/>
        </authorList>
    </citation>
    <scope>NUCLEOTIDE SEQUENCE [LARGE SCALE GENOMIC DNA]</scope>
    <source>
        <strain evidence="3 5">DSM 18447</strain>
    </source>
</reference>
<dbReference type="Proteomes" id="UP001215549">
    <property type="component" value="Chromosome"/>
</dbReference>
<evidence type="ECO:0000313" key="2">
    <source>
        <dbReference type="EMBL" id="SIT17039.1"/>
    </source>
</evidence>
<organism evidence="2 4">
    <name type="scientific">Paracoccus saliphilus</name>
    <dbReference type="NCBI Taxonomy" id="405559"/>
    <lineage>
        <taxon>Bacteria</taxon>
        <taxon>Pseudomonadati</taxon>
        <taxon>Pseudomonadota</taxon>
        <taxon>Alphaproteobacteria</taxon>
        <taxon>Rhodobacterales</taxon>
        <taxon>Paracoccaceae</taxon>
        <taxon>Paracoccus</taxon>
    </lineage>
</organism>
<accession>A0AA45W8H9</accession>
<dbReference type="RefSeq" id="WP_076528926.1">
    <property type="nucleotide sequence ID" value="NZ_CP067140.1"/>
</dbReference>
<dbReference type="EMBL" id="CP067140">
    <property type="protein sequence ID" value="WCR02629.1"/>
    <property type="molecule type" value="Genomic_DNA"/>
</dbReference>
<feature type="transmembrane region" description="Helical" evidence="1">
    <location>
        <begin position="6"/>
        <end position="24"/>
    </location>
</feature>
<dbReference type="EMBL" id="FTOU01000030">
    <property type="protein sequence ID" value="SIT17039.1"/>
    <property type="molecule type" value="Genomic_DNA"/>
</dbReference>
<dbReference type="Proteomes" id="UP000186216">
    <property type="component" value="Unassembled WGS sequence"/>
</dbReference>
<keyword evidence="5" id="KW-1185">Reference proteome</keyword>
<reference evidence="2 4" key="1">
    <citation type="submission" date="2017-01" db="EMBL/GenBank/DDBJ databases">
        <authorList>
            <person name="Varghese N."/>
            <person name="Submissions S."/>
        </authorList>
    </citation>
    <scope>NUCLEOTIDE SEQUENCE [LARGE SCALE GENOMIC DNA]</scope>
    <source>
        <strain evidence="2 4">DSM 18447</strain>
    </source>
</reference>
<evidence type="ECO:0000313" key="4">
    <source>
        <dbReference type="Proteomes" id="UP000186216"/>
    </source>
</evidence>
<keyword evidence="1" id="KW-1133">Transmembrane helix</keyword>
<protein>
    <submittedName>
        <fullName evidence="2">Uncharacterized protein</fullName>
    </submittedName>
</protein>